<organism evidence="1 2">
    <name type="scientific">Trifolium pratense</name>
    <name type="common">Red clover</name>
    <dbReference type="NCBI Taxonomy" id="57577"/>
    <lineage>
        <taxon>Eukaryota</taxon>
        <taxon>Viridiplantae</taxon>
        <taxon>Streptophyta</taxon>
        <taxon>Embryophyta</taxon>
        <taxon>Tracheophyta</taxon>
        <taxon>Spermatophyta</taxon>
        <taxon>Magnoliopsida</taxon>
        <taxon>eudicotyledons</taxon>
        <taxon>Gunneridae</taxon>
        <taxon>Pentapetalae</taxon>
        <taxon>rosids</taxon>
        <taxon>fabids</taxon>
        <taxon>Fabales</taxon>
        <taxon>Fabaceae</taxon>
        <taxon>Papilionoideae</taxon>
        <taxon>50 kb inversion clade</taxon>
        <taxon>NPAAA clade</taxon>
        <taxon>Hologalegina</taxon>
        <taxon>IRL clade</taxon>
        <taxon>Trifolieae</taxon>
        <taxon>Trifolium</taxon>
    </lineage>
</organism>
<proteinExistence type="predicted"/>
<sequence>MDSVTLEDALVLLQYPLTLGKHPEDGHPVELKVAKDGYSIRHGRENARVPKVLL</sequence>
<dbReference type="STRING" id="57577.A0A2K3M0R3"/>
<reference evidence="1 2" key="2">
    <citation type="journal article" date="2017" name="Front. Plant Sci.">
        <title>Gene Classification and Mining of Molecular Markers Useful in Red Clover (Trifolium pratense) Breeding.</title>
        <authorList>
            <person name="Istvanek J."/>
            <person name="Dluhosova J."/>
            <person name="Dluhos P."/>
            <person name="Patkova L."/>
            <person name="Nedelnik J."/>
            <person name="Repkova J."/>
        </authorList>
    </citation>
    <scope>NUCLEOTIDE SEQUENCE [LARGE SCALE GENOMIC DNA]</scope>
    <source>
        <strain evidence="2">cv. Tatra</strain>
        <tissue evidence="1">Young leaves</tissue>
    </source>
</reference>
<evidence type="ECO:0000313" key="2">
    <source>
        <dbReference type="Proteomes" id="UP000236291"/>
    </source>
</evidence>
<comment type="caution">
    <text evidence="1">The sequence shown here is derived from an EMBL/GenBank/DDBJ whole genome shotgun (WGS) entry which is preliminary data.</text>
</comment>
<evidence type="ECO:0000313" key="1">
    <source>
        <dbReference type="EMBL" id="PNX84369.1"/>
    </source>
</evidence>
<dbReference type="GO" id="GO:0016853">
    <property type="term" value="F:isomerase activity"/>
    <property type="evidence" value="ECO:0007669"/>
    <property type="project" value="UniProtKB-KW"/>
</dbReference>
<gene>
    <name evidence="1" type="ORF">L195_g040429</name>
</gene>
<dbReference type="Proteomes" id="UP000236291">
    <property type="component" value="Unassembled WGS sequence"/>
</dbReference>
<dbReference type="EMBL" id="ASHM01046170">
    <property type="protein sequence ID" value="PNX84369.1"/>
    <property type="molecule type" value="Genomic_DNA"/>
</dbReference>
<protein>
    <submittedName>
        <fullName evidence="1">DNA topoisomerase 1-like protein</fullName>
    </submittedName>
</protein>
<dbReference type="ExpressionAtlas" id="A0A2K3M0R3">
    <property type="expression patterns" value="baseline"/>
</dbReference>
<reference evidence="1 2" key="1">
    <citation type="journal article" date="2014" name="Am. J. Bot.">
        <title>Genome assembly and annotation for red clover (Trifolium pratense; Fabaceae).</title>
        <authorList>
            <person name="Istvanek J."/>
            <person name="Jaros M."/>
            <person name="Krenek A."/>
            <person name="Repkova J."/>
        </authorList>
    </citation>
    <scope>NUCLEOTIDE SEQUENCE [LARGE SCALE GENOMIC DNA]</scope>
    <source>
        <strain evidence="2">cv. Tatra</strain>
        <tissue evidence="1">Young leaves</tissue>
    </source>
</reference>
<accession>A0A2K3M0R3</accession>
<keyword evidence="1" id="KW-0413">Isomerase</keyword>
<dbReference type="AlphaFoldDB" id="A0A2K3M0R3"/>
<name>A0A2K3M0R3_TRIPR</name>